<protein>
    <recommendedName>
        <fullName evidence="2">SIS domain-containing protein</fullName>
    </recommendedName>
</protein>
<dbReference type="EMBL" id="AZRM01000012">
    <property type="protein sequence ID" value="PNS01436.1"/>
    <property type="molecule type" value="Genomic_DNA"/>
</dbReference>
<dbReference type="OrthoDB" id="47190at2"/>
<proteinExistence type="predicted"/>
<dbReference type="NCBIfam" id="NF002805">
    <property type="entry name" value="PRK02947.1"/>
    <property type="match status" value="1"/>
</dbReference>
<evidence type="ECO:0000259" key="2">
    <source>
        <dbReference type="PROSITE" id="PS51464"/>
    </source>
</evidence>
<dbReference type="InterPro" id="IPR001347">
    <property type="entry name" value="SIS_dom"/>
</dbReference>
<dbReference type="AlphaFoldDB" id="A0A2K1PF72"/>
<dbReference type="PANTHER" id="PTHR30390:SF7">
    <property type="entry name" value="PHOSPHOHEPTOSE ISOMERASE"/>
    <property type="match status" value="1"/>
</dbReference>
<dbReference type="InterPro" id="IPR035472">
    <property type="entry name" value="RpiR-like_SIS"/>
</dbReference>
<dbReference type="PROSITE" id="PS51464">
    <property type="entry name" value="SIS"/>
    <property type="match status" value="1"/>
</dbReference>
<keyword evidence="4" id="KW-1185">Reference proteome</keyword>
<gene>
    <name evidence="3" type="ORF">X928_02760</name>
</gene>
<accession>A0A2K1PF72</accession>
<evidence type="ECO:0000313" key="3">
    <source>
        <dbReference type="EMBL" id="PNS01436.1"/>
    </source>
</evidence>
<dbReference type="SUPFAM" id="SSF53697">
    <property type="entry name" value="SIS domain"/>
    <property type="match status" value="1"/>
</dbReference>
<dbReference type="Pfam" id="PF13580">
    <property type="entry name" value="SIS_2"/>
    <property type="match status" value="1"/>
</dbReference>
<sequence>METMNKYLESIKKVLDEVEQNEKENIEKAAHLIYETAKNNKHVYIFGCTHSSILAEEVYYRAGTLALFEPIFVPGLSVTTTKPRLTSYIERNEQYGKDIVESSRINNGDCIIVVSTSGRNAAPVTVALESKRRGAKVITLISKNYEKFDSNHSTGKKLSDETFDVVIDNHVPVGDSVIPINGVTMGPVSTYAGAFILHSISMRVAEKYLENGEQPDILVSSNIPEGEQMNKELFKKKRIRELYFLP</sequence>
<name>A0A2K1PF72_9BACT</name>
<comment type="caution">
    <text evidence="3">The sequence shown here is derived from an EMBL/GenBank/DDBJ whole genome shotgun (WGS) entry which is preliminary data.</text>
</comment>
<dbReference type="GO" id="GO:0097367">
    <property type="term" value="F:carbohydrate derivative binding"/>
    <property type="evidence" value="ECO:0007669"/>
    <property type="project" value="InterPro"/>
</dbReference>
<feature type="coiled-coil region" evidence="1">
    <location>
        <begin position="1"/>
        <end position="28"/>
    </location>
</feature>
<dbReference type="PANTHER" id="PTHR30390">
    <property type="entry name" value="SEDOHEPTULOSE 7-PHOSPHATE ISOMERASE / DNAA INITIATOR-ASSOCIATING FACTOR FOR REPLICATION INITIATION"/>
    <property type="match status" value="1"/>
</dbReference>
<keyword evidence="1" id="KW-0175">Coiled coil</keyword>
<dbReference type="InterPro" id="IPR050099">
    <property type="entry name" value="SIS_GmhA/DiaA_subfam"/>
</dbReference>
<evidence type="ECO:0000313" key="4">
    <source>
        <dbReference type="Proteomes" id="UP000236199"/>
    </source>
</evidence>
<reference evidence="3 4" key="1">
    <citation type="submission" date="2013-12" db="EMBL/GenBank/DDBJ databases">
        <title>Comparative genomics of Petrotoga isolates.</title>
        <authorList>
            <person name="Nesbo C.L."/>
            <person name="Charchuk R."/>
            <person name="Chow K."/>
        </authorList>
    </citation>
    <scope>NUCLEOTIDE SEQUENCE [LARGE SCALE GENOMIC DNA]</scope>
    <source>
        <strain evidence="3 4">DSM 10691</strain>
    </source>
</reference>
<dbReference type="Gene3D" id="3.40.50.10490">
    <property type="entry name" value="Glucose-6-phosphate isomerase like protein, domain 1"/>
    <property type="match status" value="1"/>
</dbReference>
<evidence type="ECO:0000256" key="1">
    <source>
        <dbReference type="SAM" id="Coils"/>
    </source>
</evidence>
<dbReference type="CDD" id="cd05013">
    <property type="entry name" value="SIS_RpiR"/>
    <property type="match status" value="1"/>
</dbReference>
<feature type="domain" description="SIS" evidence="2">
    <location>
        <begin position="33"/>
        <end position="210"/>
    </location>
</feature>
<dbReference type="GO" id="GO:1901135">
    <property type="term" value="P:carbohydrate derivative metabolic process"/>
    <property type="evidence" value="ECO:0007669"/>
    <property type="project" value="InterPro"/>
</dbReference>
<dbReference type="Proteomes" id="UP000236199">
    <property type="component" value="Unassembled WGS sequence"/>
</dbReference>
<dbReference type="InterPro" id="IPR046348">
    <property type="entry name" value="SIS_dom_sf"/>
</dbReference>
<organism evidence="3 4">
    <name type="scientific">Petrotoga miotherma DSM 10691</name>
    <dbReference type="NCBI Taxonomy" id="1434326"/>
    <lineage>
        <taxon>Bacteria</taxon>
        <taxon>Thermotogati</taxon>
        <taxon>Thermotogota</taxon>
        <taxon>Thermotogae</taxon>
        <taxon>Petrotogales</taxon>
        <taxon>Petrotogaceae</taxon>
        <taxon>Petrotoga</taxon>
    </lineage>
</organism>